<evidence type="ECO:0000313" key="4">
    <source>
        <dbReference type="Proteomes" id="UP000254711"/>
    </source>
</evidence>
<gene>
    <name evidence="3" type="ORF">DVT68_02950</name>
</gene>
<feature type="signal peptide" evidence="2">
    <location>
        <begin position="1"/>
        <end position="39"/>
    </location>
</feature>
<dbReference type="Proteomes" id="UP000254711">
    <property type="component" value="Unassembled WGS sequence"/>
</dbReference>
<feature type="compositionally biased region" description="Low complexity" evidence="1">
    <location>
        <begin position="346"/>
        <end position="366"/>
    </location>
</feature>
<protein>
    <recommendedName>
        <fullName evidence="5">BcpO-related WXXGXW repeat protein</fullName>
    </recommendedName>
</protein>
<name>A0A370KB42_9GAMM</name>
<dbReference type="InterPro" id="IPR006311">
    <property type="entry name" value="TAT_signal"/>
</dbReference>
<feature type="region of interest" description="Disordered" evidence="1">
    <location>
        <begin position="346"/>
        <end position="374"/>
    </location>
</feature>
<dbReference type="AlphaFoldDB" id="A0A370KB42"/>
<feature type="chain" id="PRO_5016952787" description="BcpO-related WXXGXW repeat protein" evidence="2">
    <location>
        <begin position="40"/>
        <end position="374"/>
    </location>
</feature>
<dbReference type="InterPro" id="IPR024447">
    <property type="entry name" value="YXWGXW_rpt"/>
</dbReference>
<keyword evidence="4" id="KW-1185">Reference proteome</keyword>
<reference evidence="3 4" key="1">
    <citation type="submission" date="2018-07" db="EMBL/GenBank/DDBJ databases">
        <title>Dyella solisilvae sp. nov., isolated from the pine and broad-leaved mixed forest soil.</title>
        <authorList>
            <person name="Gao Z."/>
            <person name="Qiu L."/>
        </authorList>
    </citation>
    <scope>NUCLEOTIDE SEQUENCE [LARGE SCALE GENOMIC DNA]</scope>
    <source>
        <strain evidence="3 4">DHG54</strain>
    </source>
</reference>
<dbReference type="PROSITE" id="PS51318">
    <property type="entry name" value="TAT"/>
    <property type="match status" value="1"/>
</dbReference>
<dbReference type="RefSeq" id="WP_114823543.1">
    <property type="nucleotide sequence ID" value="NZ_QQSY01000001.1"/>
</dbReference>
<feature type="region of interest" description="Disordered" evidence="1">
    <location>
        <begin position="273"/>
        <end position="329"/>
    </location>
</feature>
<proteinExistence type="predicted"/>
<sequence>MDMFQTAHSLPFNRRRLVRLVVLALVLAAGAMSPLTVRAAVDVDVGVSVGFPPPPLPLYVQPAIPGPDYLWVPGYWAWDGADYYWVPGYWVLPPYIGALWTPPYWGWFGDVYVFHPGYWGRHVGFYGGIDYGFGYPGHGYVGGHWEHGNFYYNRSVNQINDPRITHVYNGVGAGSRFANRTSFNGGRGGVIARPTMEEAVAGREAHVAPVAAQQHQAEMANRDPAMRVGVNHGAPLVAGAARPAAAGVSAATHPSGQARPSARNVTALRSAGFAPHAAMTPPASRAMETPGGRAMAPATNRAMEPPANRPMHAAAPRTEGFAPPAARAWNPGRMSPNYAYRPAGSPGMAHAPAAHPAPARAPSGGHNADPRAHH</sequence>
<keyword evidence="2" id="KW-0732">Signal</keyword>
<comment type="caution">
    <text evidence="3">The sequence shown here is derived from an EMBL/GenBank/DDBJ whole genome shotgun (WGS) entry which is preliminary data.</text>
</comment>
<evidence type="ECO:0000313" key="3">
    <source>
        <dbReference type="EMBL" id="RDI99809.1"/>
    </source>
</evidence>
<dbReference type="Pfam" id="PF12779">
    <property type="entry name" value="WXXGXW"/>
    <property type="match status" value="1"/>
</dbReference>
<dbReference type="OrthoDB" id="983175at2"/>
<evidence type="ECO:0000256" key="2">
    <source>
        <dbReference type="SAM" id="SignalP"/>
    </source>
</evidence>
<evidence type="ECO:0000256" key="1">
    <source>
        <dbReference type="SAM" id="MobiDB-lite"/>
    </source>
</evidence>
<evidence type="ECO:0008006" key="5">
    <source>
        <dbReference type="Google" id="ProtNLM"/>
    </source>
</evidence>
<dbReference type="EMBL" id="QQSY01000001">
    <property type="protein sequence ID" value="RDI99809.1"/>
    <property type="molecule type" value="Genomic_DNA"/>
</dbReference>
<organism evidence="3 4">
    <name type="scientific">Dyella solisilvae</name>
    <dbReference type="NCBI Taxonomy" id="1920168"/>
    <lineage>
        <taxon>Bacteria</taxon>
        <taxon>Pseudomonadati</taxon>
        <taxon>Pseudomonadota</taxon>
        <taxon>Gammaproteobacteria</taxon>
        <taxon>Lysobacterales</taxon>
        <taxon>Rhodanobacteraceae</taxon>
        <taxon>Dyella</taxon>
    </lineage>
</organism>
<accession>A0A370KB42</accession>